<keyword evidence="5" id="KW-0449">Lipoprotein</keyword>
<evidence type="ECO:0000313" key="9">
    <source>
        <dbReference type="Proteomes" id="UP000427716"/>
    </source>
</evidence>
<dbReference type="PANTHER" id="PTHR35603:SF1">
    <property type="entry name" value="OUTER MEMBRANE LIPOPROTEIN SLYB"/>
    <property type="match status" value="1"/>
</dbReference>
<dbReference type="InterPro" id="IPR008816">
    <property type="entry name" value="Gly_zipper_2TM_dom"/>
</dbReference>
<dbReference type="RefSeq" id="WP_136867670.1">
    <property type="nucleotide sequence ID" value="NZ_CP046415.1"/>
</dbReference>
<name>A0A6I6D246_9GAMM</name>
<evidence type="ECO:0000313" key="8">
    <source>
        <dbReference type="EMBL" id="QGT77411.1"/>
    </source>
</evidence>
<evidence type="ECO:0000256" key="2">
    <source>
        <dbReference type="ARBA" id="ARBA00022729"/>
    </source>
</evidence>
<dbReference type="PROSITE" id="PS51257">
    <property type="entry name" value="PROKAR_LIPOPROTEIN"/>
    <property type="match status" value="1"/>
</dbReference>
<dbReference type="EMBL" id="CP046415">
    <property type="protein sequence ID" value="QGT77411.1"/>
    <property type="molecule type" value="Genomic_DNA"/>
</dbReference>
<accession>A0A6I6D246</accession>
<protein>
    <submittedName>
        <fullName evidence="8">Glycine zipper 2TM domain-containing protein</fullName>
    </submittedName>
</protein>
<dbReference type="InterPro" id="IPR051407">
    <property type="entry name" value="Bact_OM_lipoprot/Surf_antigen"/>
</dbReference>
<evidence type="ECO:0000256" key="5">
    <source>
        <dbReference type="ARBA" id="ARBA00023288"/>
    </source>
</evidence>
<feature type="chain" id="PRO_5026115664" evidence="6">
    <location>
        <begin position="22"/>
        <end position="152"/>
    </location>
</feature>
<dbReference type="Proteomes" id="UP000427716">
    <property type="component" value="Chromosome"/>
</dbReference>
<evidence type="ECO:0000256" key="1">
    <source>
        <dbReference type="ARBA" id="ARBA00004459"/>
    </source>
</evidence>
<gene>
    <name evidence="8" type="ORF">GM160_00125</name>
</gene>
<proteinExistence type="predicted"/>
<dbReference type="PANTHER" id="PTHR35603">
    <property type="match status" value="1"/>
</dbReference>
<evidence type="ECO:0000256" key="3">
    <source>
        <dbReference type="ARBA" id="ARBA00023136"/>
    </source>
</evidence>
<dbReference type="GO" id="GO:0009279">
    <property type="term" value="C:cell outer membrane"/>
    <property type="evidence" value="ECO:0007669"/>
    <property type="project" value="UniProtKB-SubCell"/>
</dbReference>
<dbReference type="KEGG" id="ghl:GM160_00125"/>
<comment type="subcellular location">
    <subcellularLocation>
        <location evidence="1">Cell outer membrane</location>
        <topology evidence="1">Lipid-anchor</topology>
    </subcellularLocation>
</comment>
<evidence type="ECO:0000256" key="6">
    <source>
        <dbReference type="SAM" id="SignalP"/>
    </source>
</evidence>
<feature type="domain" description="Glycine zipper 2TM" evidence="7">
    <location>
        <begin position="61"/>
        <end position="100"/>
    </location>
</feature>
<evidence type="ECO:0000256" key="4">
    <source>
        <dbReference type="ARBA" id="ARBA00023139"/>
    </source>
</evidence>
<keyword evidence="2 6" id="KW-0732">Signal</keyword>
<evidence type="ECO:0000259" key="7">
    <source>
        <dbReference type="Pfam" id="PF05433"/>
    </source>
</evidence>
<keyword evidence="3" id="KW-0472">Membrane</keyword>
<keyword evidence="9" id="KW-1185">Reference proteome</keyword>
<dbReference type="Pfam" id="PF05433">
    <property type="entry name" value="Rick_17kDa_Anti"/>
    <property type="match status" value="1"/>
</dbReference>
<feature type="signal peptide" evidence="6">
    <location>
        <begin position="1"/>
        <end position="21"/>
    </location>
</feature>
<organism evidence="8 9">
    <name type="scientific">Guyparkeria halophila</name>
    <dbReference type="NCBI Taxonomy" id="47960"/>
    <lineage>
        <taxon>Bacteria</taxon>
        <taxon>Pseudomonadati</taxon>
        <taxon>Pseudomonadota</taxon>
        <taxon>Gammaproteobacteria</taxon>
        <taxon>Chromatiales</taxon>
        <taxon>Thioalkalibacteraceae</taxon>
        <taxon>Guyparkeria</taxon>
    </lineage>
</organism>
<reference evidence="8 9" key="1">
    <citation type="submission" date="2019-11" db="EMBL/GenBank/DDBJ databases">
        <authorList>
            <person name="Zhang J."/>
            <person name="Sun C."/>
        </authorList>
    </citation>
    <scope>NUCLEOTIDE SEQUENCE [LARGE SCALE GENOMIC DNA]</scope>
    <source>
        <strain evidence="9">sp2</strain>
    </source>
</reference>
<sequence length="152" mass="15500">MKHWMTLVLAVVGLAFLSGCASSLSSGAYSRDSARQMQTVYYGTVDSIRTVQIEGTKTPVGTGAGAIAGGILGNQVGGGSGRALATVGGALLGGVAGSAAEEGITRQPGYEITVRLDNGRTVSIVQAADVSFQPGERVRVIEARDGTTRVTR</sequence>
<keyword evidence="4" id="KW-0564">Palmitate</keyword>
<dbReference type="AlphaFoldDB" id="A0A6I6D246"/>